<dbReference type="AlphaFoldDB" id="A0A9R0E413"/>
<dbReference type="PANTHER" id="PTHR10281:SF4">
    <property type="entry name" value="NEUFERRICIN"/>
    <property type="match status" value="1"/>
</dbReference>
<evidence type="ECO:0000256" key="1">
    <source>
        <dbReference type="ARBA" id="ARBA00038357"/>
    </source>
</evidence>
<dbReference type="SMART" id="SM01117">
    <property type="entry name" value="Cyt-b5"/>
    <property type="match status" value="1"/>
</dbReference>
<dbReference type="PANTHER" id="PTHR10281">
    <property type="entry name" value="MEMBRANE-ASSOCIATED PROGESTERONE RECEPTOR COMPONENT-RELATED"/>
    <property type="match status" value="1"/>
</dbReference>
<organism evidence="4 5">
    <name type="scientific">Spodoptera frugiperda</name>
    <name type="common">Fall armyworm</name>
    <dbReference type="NCBI Taxonomy" id="7108"/>
    <lineage>
        <taxon>Eukaryota</taxon>
        <taxon>Metazoa</taxon>
        <taxon>Ecdysozoa</taxon>
        <taxon>Arthropoda</taxon>
        <taxon>Hexapoda</taxon>
        <taxon>Insecta</taxon>
        <taxon>Pterygota</taxon>
        <taxon>Neoptera</taxon>
        <taxon>Endopterygota</taxon>
        <taxon>Lepidoptera</taxon>
        <taxon>Glossata</taxon>
        <taxon>Ditrysia</taxon>
        <taxon>Noctuoidea</taxon>
        <taxon>Noctuidae</taxon>
        <taxon>Amphipyrinae</taxon>
        <taxon>Spodoptera</taxon>
    </lineage>
</organism>
<proteinExistence type="inferred from homology"/>
<evidence type="ECO:0000313" key="5">
    <source>
        <dbReference type="RefSeq" id="XP_050558847.1"/>
    </source>
</evidence>
<accession>A0A9R0E413</accession>
<evidence type="ECO:0000259" key="3">
    <source>
        <dbReference type="SMART" id="SM01117"/>
    </source>
</evidence>
<dbReference type="Proteomes" id="UP000829999">
    <property type="component" value="Chromosome 23"/>
</dbReference>
<feature type="transmembrane region" description="Helical" evidence="2">
    <location>
        <begin position="20"/>
        <end position="41"/>
    </location>
</feature>
<dbReference type="Gene3D" id="3.10.120.10">
    <property type="entry name" value="Cytochrome b5-like heme/steroid binding domain"/>
    <property type="match status" value="1"/>
</dbReference>
<keyword evidence="4" id="KW-1185">Reference proteome</keyword>
<keyword evidence="2" id="KW-1133">Transmembrane helix</keyword>
<dbReference type="RefSeq" id="XP_050558847.1">
    <property type="nucleotide sequence ID" value="XM_050702890.1"/>
</dbReference>
<dbReference type="OrthoDB" id="10257697at2759"/>
<dbReference type="GO" id="GO:0016020">
    <property type="term" value="C:membrane"/>
    <property type="evidence" value="ECO:0007669"/>
    <property type="project" value="TreeGrafter"/>
</dbReference>
<dbReference type="GeneID" id="118266867"/>
<dbReference type="GO" id="GO:0012505">
    <property type="term" value="C:endomembrane system"/>
    <property type="evidence" value="ECO:0007669"/>
    <property type="project" value="TreeGrafter"/>
</dbReference>
<evidence type="ECO:0000256" key="2">
    <source>
        <dbReference type="SAM" id="Phobius"/>
    </source>
</evidence>
<dbReference type="InterPro" id="IPR050577">
    <property type="entry name" value="MAPR/NEUFC/NENF-like"/>
</dbReference>
<dbReference type="InterPro" id="IPR036400">
    <property type="entry name" value="Cyt_B5-like_heme/steroid_sf"/>
</dbReference>
<evidence type="ECO:0000313" key="4">
    <source>
        <dbReference type="Proteomes" id="UP000829999"/>
    </source>
</evidence>
<feature type="domain" description="Cytochrome b5 heme-binding" evidence="3">
    <location>
        <begin position="66"/>
        <end position="162"/>
    </location>
</feature>
<keyword evidence="2" id="KW-0472">Membrane</keyword>
<dbReference type="InterPro" id="IPR001199">
    <property type="entry name" value="Cyt_B5-like_heme/steroid-bd"/>
</dbReference>
<dbReference type="SUPFAM" id="SSF55856">
    <property type="entry name" value="Cytochrome b5-like heme/steroid binding domain"/>
    <property type="match status" value="1"/>
</dbReference>
<gene>
    <name evidence="5" type="primary">LOC118266867</name>
</gene>
<keyword evidence="2" id="KW-0812">Transmembrane</keyword>
<name>A0A9R0E413_SPOFR</name>
<reference evidence="5" key="1">
    <citation type="submission" date="2025-08" db="UniProtKB">
        <authorList>
            <consortium name="RefSeq"/>
        </authorList>
    </citation>
    <scope>IDENTIFICATION</scope>
    <source>
        <tissue evidence="5">Whole larval tissue</tissue>
    </source>
</reference>
<protein>
    <submittedName>
        <fullName evidence="5">Neuferricin homolog</fullName>
    </submittedName>
</protein>
<comment type="similarity">
    <text evidence="1">Belongs to the cytochrome b5 family. MAPR subfamily.</text>
</comment>
<sequence length="276" mass="31620">MSNKIVWYYKLPCYSTMVCTAIINNFKLIVPIAVVLGAYLYHIKLKLYYEDFLNDTNKENDRPGFFTANKLAQFDGETQSDLFLAVLGTVFNVTEGNRHYKKGAAYHYFIGKDGSRALVTGNFKDESDEKDHVMDLSCNDLLTLVHWRNTFKKKYIEVGVLIGRFYDIDGQETVYMKEFVNKIKQCEVEKEVSRREDQKYPPCNIAWSADEGTKVWCTKSSGGVKRSWIGVPRQLFTPGVEKPRCVCLNEVESDAVGLIKEYDNCPKSSTECLVKI</sequence>